<evidence type="ECO:0000313" key="3">
    <source>
        <dbReference type="Proteomes" id="UP000241426"/>
    </source>
</evidence>
<organism evidence="2 3">
    <name type="scientific">Photobacterium kishitanii</name>
    <dbReference type="NCBI Taxonomy" id="318456"/>
    <lineage>
        <taxon>Bacteria</taxon>
        <taxon>Pseudomonadati</taxon>
        <taxon>Pseudomonadota</taxon>
        <taxon>Gammaproteobacteria</taxon>
        <taxon>Vibrionales</taxon>
        <taxon>Vibrionaceae</taxon>
        <taxon>Photobacterium</taxon>
    </lineage>
</organism>
<name>A0A0B7JF82_9GAMM</name>
<sequence length="493" mass="53766">MNYKISIIGSFIALALVGCNSGSSDSSTATTTSGSTQLNYKLQGELANSSEISNDISVCVDLDGDLSCSEKDINTVSTRGDFSLQHNNTELLTQAIVVSAKSSQTSEEFRLLIPAANNYPEHSILSIAPVSTLIYGLMNRVSSPLSFLDAVNKMTLLLQKTISPQITDLNNIALGDAVAQKKYELFNHNLIQYFIELNRLNNQNYITTISQLGEHLDELVPAFVSNNAQAIKTVKDKIRQQQLTIVGSNDTGVTSYLVDGKLQSYPSEEYPGQDAQYGLDRAGVKGFKLIKLDNKGNELPPSAPQWTCVEDGNTGLIWEVKIDDVTSPRDKNRLFAIKASGYTPNQGDIAAATCSTDSDSSMCNTQQYAKYLNQRALCGKKNWRLPTASEQFDLLDLGAAEVQPNLGITSGMDLSYFPNMIKGDWGAGWYWNSSRAISYYENVHFIGLDQLGDTTGHTDASNLILCPKSVSASGKSCEDANTLPVRMVASKEY</sequence>
<feature type="domain" description="Lcl C-terminal" evidence="1">
    <location>
        <begin position="308"/>
        <end position="445"/>
    </location>
</feature>
<dbReference type="EMBL" id="PYNF01000011">
    <property type="protein sequence ID" value="PSU98068.1"/>
    <property type="molecule type" value="Genomic_DNA"/>
</dbReference>
<gene>
    <name evidence="2" type="ORF">C9J27_13670</name>
</gene>
<dbReference type="InterPro" id="IPR011460">
    <property type="entry name" value="Lcl_C"/>
</dbReference>
<dbReference type="GeneID" id="29945988"/>
<evidence type="ECO:0000259" key="1">
    <source>
        <dbReference type="Pfam" id="PF07603"/>
    </source>
</evidence>
<reference evidence="2 3" key="1">
    <citation type="submission" date="2018-01" db="EMBL/GenBank/DDBJ databases">
        <title>Whole genome sequencing of Histamine producing bacteria.</title>
        <authorList>
            <person name="Butler K."/>
        </authorList>
    </citation>
    <scope>NUCLEOTIDE SEQUENCE [LARGE SCALE GENOMIC DNA]</scope>
    <source>
        <strain evidence="2 3">FS-7.2</strain>
    </source>
</reference>
<comment type="caution">
    <text evidence="2">The sequence shown here is derived from an EMBL/GenBank/DDBJ whole genome shotgun (WGS) entry which is preliminary data.</text>
</comment>
<proteinExistence type="predicted"/>
<accession>A0A0B7JF82</accession>
<dbReference type="RefSeq" id="WP_036792355.1">
    <property type="nucleotide sequence ID" value="NZ_LN794353.1"/>
</dbReference>
<protein>
    <submittedName>
        <fullName evidence="2">DUF1566 domain-containing protein</fullName>
    </submittedName>
</protein>
<evidence type="ECO:0000313" key="2">
    <source>
        <dbReference type="EMBL" id="PSU98068.1"/>
    </source>
</evidence>
<dbReference type="AlphaFoldDB" id="A0A0B7JF82"/>
<dbReference type="Proteomes" id="UP000241426">
    <property type="component" value="Unassembled WGS sequence"/>
</dbReference>
<dbReference type="PROSITE" id="PS51257">
    <property type="entry name" value="PROKAR_LIPOPROTEIN"/>
    <property type="match status" value="1"/>
</dbReference>
<dbReference type="Pfam" id="PF07603">
    <property type="entry name" value="Lcl_C"/>
    <property type="match status" value="1"/>
</dbReference>
<accession>A0A2T3KGJ8</accession>
<dbReference type="eggNOG" id="COG5492">
    <property type="taxonomic scope" value="Bacteria"/>
</dbReference>